<proteinExistence type="predicted"/>
<gene>
    <name evidence="1" type="ORF">MPL3356_380119</name>
</gene>
<protein>
    <submittedName>
        <fullName evidence="1">Uncharacterized protein</fullName>
    </submittedName>
</protein>
<organism evidence="1 2">
    <name type="scientific">Mesorhizobium plurifarium</name>
    <dbReference type="NCBI Taxonomy" id="69974"/>
    <lineage>
        <taxon>Bacteria</taxon>
        <taxon>Pseudomonadati</taxon>
        <taxon>Pseudomonadota</taxon>
        <taxon>Alphaproteobacteria</taxon>
        <taxon>Hyphomicrobiales</taxon>
        <taxon>Phyllobacteriaceae</taxon>
        <taxon>Mesorhizobium</taxon>
    </lineage>
</organism>
<sequence>MLNAESPAERLLRVANVLQLIAVSKTVATSSAVVATLRATHAVIGYAVASQFRRTEGAFDDQTHHSQIRPRRTCRCRRPAWLGRGRGFPHHADCRPAHHRGRQGDVRHLARLARHLPRHLHRL</sequence>
<evidence type="ECO:0000313" key="1">
    <source>
        <dbReference type="EMBL" id="CDX21756.1"/>
    </source>
</evidence>
<name>A0A090DXI7_MESPL</name>
<dbReference type="Proteomes" id="UP000045285">
    <property type="component" value="Unassembled WGS sequence"/>
</dbReference>
<evidence type="ECO:0000313" key="2">
    <source>
        <dbReference type="Proteomes" id="UP000045285"/>
    </source>
</evidence>
<dbReference type="EMBL" id="CCMZ01000032">
    <property type="protein sequence ID" value="CDX21756.1"/>
    <property type="molecule type" value="Genomic_DNA"/>
</dbReference>
<accession>A0A090DXI7</accession>
<keyword evidence="2" id="KW-1185">Reference proteome</keyword>
<reference evidence="2" key="1">
    <citation type="submission" date="2014-08" db="EMBL/GenBank/DDBJ databases">
        <authorList>
            <person name="Moulin L."/>
        </authorList>
    </citation>
    <scope>NUCLEOTIDE SEQUENCE [LARGE SCALE GENOMIC DNA]</scope>
</reference>
<dbReference type="AlphaFoldDB" id="A0A090DXI7"/>